<evidence type="ECO:0000313" key="2">
    <source>
        <dbReference type="EMBL" id="MDF3836417.1"/>
    </source>
</evidence>
<keyword evidence="3" id="KW-1185">Reference proteome</keyword>
<evidence type="ECO:0000313" key="3">
    <source>
        <dbReference type="Proteomes" id="UP001216674"/>
    </source>
</evidence>
<dbReference type="InterPro" id="IPR004675">
    <property type="entry name" value="AhpD_core"/>
</dbReference>
<name>A0ABT6AUX0_9BURK</name>
<dbReference type="InterPro" id="IPR003779">
    <property type="entry name" value="CMD-like"/>
</dbReference>
<dbReference type="Pfam" id="PF02627">
    <property type="entry name" value="CMD"/>
    <property type="match status" value="1"/>
</dbReference>
<dbReference type="PANTHER" id="PTHR34846:SF7">
    <property type="entry name" value="BLL7811 PROTEIN"/>
    <property type="match status" value="1"/>
</dbReference>
<accession>A0ABT6AUX0</accession>
<dbReference type="PANTHER" id="PTHR34846">
    <property type="entry name" value="4-CARBOXYMUCONOLACTONE DECARBOXYLASE FAMILY PROTEIN (AFU_ORTHOLOGUE AFUA_6G11590)"/>
    <property type="match status" value="1"/>
</dbReference>
<dbReference type="InterPro" id="IPR029032">
    <property type="entry name" value="AhpD-like"/>
</dbReference>
<sequence length="152" mass="16061">MEYADFNQTAPAVAAALRSLSKAVDDSGLDKALTELIKVRASQINGCAFCVQFHLNAARGLGLDQRKLDLVAAWRDAGIFSTRELAALAWTEALTGLGTEGTDAAYAQVSEQFSDAETAHLSAAIANINAWNRIAVGLRFSPPAPAQPRSSA</sequence>
<proteinExistence type="predicted"/>
<dbReference type="SUPFAM" id="SSF69118">
    <property type="entry name" value="AhpD-like"/>
    <property type="match status" value="1"/>
</dbReference>
<dbReference type="Proteomes" id="UP001216674">
    <property type="component" value="Unassembled WGS sequence"/>
</dbReference>
<reference evidence="2 3" key="1">
    <citation type="submission" date="2023-03" db="EMBL/GenBank/DDBJ databases">
        <title>Draft assemblies of triclosan tolerant bacteria isolated from returned activated sludge.</title>
        <authorList>
            <person name="Van Hamelsveld S."/>
        </authorList>
    </citation>
    <scope>NUCLEOTIDE SEQUENCE [LARGE SCALE GENOMIC DNA]</scope>
    <source>
        <strain evidence="2 3">GW210010_S58</strain>
    </source>
</reference>
<protein>
    <submittedName>
        <fullName evidence="2">Carboxymuconolactone decarboxylase family protein</fullName>
    </submittedName>
</protein>
<comment type="caution">
    <text evidence="2">The sequence shown here is derived from an EMBL/GenBank/DDBJ whole genome shotgun (WGS) entry which is preliminary data.</text>
</comment>
<organism evidence="2 3">
    <name type="scientific">Cupriavidus basilensis</name>
    <dbReference type="NCBI Taxonomy" id="68895"/>
    <lineage>
        <taxon>Bacteria</taxon>
        <taxon>Pseudomonadati</taxon>
        <taxon>Pseudomonadota</taxon>
        <taxon>Betaproteobacteria</taxon>
        <taxon>Burkholderiales</taxon>
        <taxon>Burkholderiaceae</taxon>
        <taxon>Cupriavidus</taxon>
    </lineage>
</organism>
<dbReference type="NCBIfam" id="TIGR00778">
    <property type="entry name" value="ahpD_dom"/>
    <property type="match status" value="1"/>
</dbReference>
<dbReference type="Gene3D" id="1.20.1290.10">
    <property type="entry name" value="AhpD-like"/>
    <property type="match status" value="1"/>
</dbReference>
<feature type="domain" description="Carboxymuconolactone decarboxylase-like" evidence="1">
    <location>
        <begin position="11"/>
        <end position="93"/>
    </location>
</feature>
<evidence type="ECO:0000259" key="1">
    <source>
        <dbReference type="Pfam" id="PF02627"/>
    </source>
</evidence>
<dbReference type="EMBL" id="JARJLM010000437">
    <property type="protein sequence ID" value="MDF3836417.1"/>
    <property type="molecule type" value="Genomic_DNA"/>
</dbReference>
<gene>
    <name evidence="2" type="ORF">P3W85_26205</name>
</gene>